<dbReference type="PRINTS" id="PR00237">
    <property type="entry name" value="GPCRRHODOPSN"/>
</dbReference>
<comment type="subcellular location">
    <subcellularLocation>
        <location evidence="1">Membrane</location>
    </subcellularLocation>
</comment>
<keyword evidence="3 5" id="KW-1133">Transmembrane helix</keyword>
<evidence type="ECO:0000259" key="6">
    <source>
        <dbReference type="PROSITE" id="PS50262"/>
    </source>
</evidence>
<dbReference type="InterPro" id="IPR017452">
    <property type="entry name" value="GPCR_Rhodpsn_7TM"/>
</dbReference>
<dbReference type="STRING" id="1611254.A0A2G5TUD0"/>
<feature type="transmembrane region" description="Helical" evidence="5">
    <location>
        <begin position="78"/>
        <end position="100"/>
    </location>
</feature>
<dbReference type="Pfam" id="PF10320">
    <property type="entry name" value="7TM_GPCR_Srsx"/>
    <property type="match status" value="1"/>
</dbReference>
<reference evidence="8" key="1">
    <citation type="submission" date="2017-10" db="EMBL/GenBank/DDBJ databases">
        <title>Rapid genome shrinkage in a self-fertile nematode reveals novel sperm competition proteins.</title>
        <authorList>
            <person name="Yin D."/>
            <person name="Schwarz E.M."/>
            <person name="Thomas C.G."/>
            <person name="Felde R.L."/>
            <person name="Korf I.F."/>
            <person name="Cutter A.D."/>
            <person name="Schartner C.M."/>
            <person name="Ralston E.J."/>
            <person name="Meyer B.J."/>
            <person name="Haag E.S."/>
        </authorList>
    </citation>
    <scope>NUCLEOTIDE SEQUENCE [LARGE SCALE GENOMIC DNA]</scope>
    <source>
        <strain evidence="8">JU1422</strain>
    </source>
</reference>
<evidence type="ECO:0000256" key="1">
    <source>
        <dbReference type="ARBA" id="ARBA00004370"/>
    </source>
</evidence>
<keyword evidence="2 5" id="KW-0812">Transmembrane</keyword>
<dbReference type="Gene3D" id="1.20.1070.10">
    <property type="entry name" value="Rhodopsin 7-helix transmembrane proteins"/>
    <property type="match status" value="1"/>
</dbReference>
<dbReference type="Proteomes" id="UP000230233">
    <property type="component" value="Chromosome V"/>
</dbReference>
<feature type="transmembrane region" description="Helical" evidence="5">
    <location>
        <begin position="6"/>
        <end position="34"/>
    </location>
</feature>
<feature type="transmembrane region" description="Helical" evidence="5">
    <location>
        <begin position="162"/>
        <end position="186"/>
    </location>
</feature>
<evidence type="ECO:0000256" key="5">
    <source>
        <dbReference type="SAM" id="Phobius"/>
    </source>
</evidence>
<evidence type="ECO:0000256" key="2">
    <source>
        <dbReference type="ARBA" id="ARBA00022692"/>
    </source>
</evidence>
<dbReference type="InterPro" id="IPR000276">
    <property type="entry name" value="GPCR_Rhodpsn"/>
</dbReference>
<name>A0A2G5TUD0_9PELO</name>
<dbReference type="AlphaFoldDB" id="A0A2G5TUD0"/>
<gene>
    <name evidence="7" type="primary">Cnig_chr_V.g22001</name>
    <name evidence="7" type="ORF">B9Z55_022001</name>
</gene>
<sequence>MIHMESLLVILLVIYSTVFVVGFTGNLLMVLVTFHSKNLRSICNMLICACCFCDMLLFTDIIAFFISMFIPISQEMCFYINIPADFGAFASNACVLAVGIDRLIAVASPARYKILELERVKYFTLLMAFPVIYALALLVVGFGQRDPTKTVPCLLPNSLGHAYDLFALTSFVINLFVPPIYVYVYFRIKKVRSSSVKAVFKSLLVTVCLVVCGWMTTDLIGALSVTIPMDPKVANMIQLYCGTFIFTSSAFNAVVYYKLSICRNKVKLPADLKFFSRDYRSAMRNMLGIANETQAMKSTTYKEQTDAQRSTVNRVSTNTNMINTDTVANVSECHSILLFITLLKLVQSLKTFLLNVAGFPAKRCISFLKFNQSFCLLNLHRRDDDSR</sequence>
<dbReference type="SUPFAM" id="SSF81321">
    <property type="entry name" value="Family A G protein-coupled receptor-like"/>
    <property type="match status" value="1"/>
</dbReference>
<dbReference type="CDD" id="cd00637">
    <property type="entry name" value="7tm_classA_rhodopsin-like"/>
    <property type="match status" value="1"/>
</dbReference>
<dbReference type="PANTHER" id="PTHR23360:SF64">
    <property type="entry name" value="G-PROTEIN COUPLED RECEPTORS FAMILY 1 PROFILE DOMAIN-CONTAINING PROTEIN-RELATED"/>
    <property type="match status" value="1"/>
</dbReference>
<dbReference type="InterPro" id="IPR019424">
    <property type="entry name" value="7TM_GPCR_Srsx"/>
</dbReference>
<evidence type="ECO:0000256" key="3">
    <source>
        <dbReference type="ARBA" id="ARBA00022989"/>
    </source>
</evidence>
<dbReference type="InterPro" id="IPR047130">
    <property type="entry name" value="7TM_GPCR_Srsx_nematod"/>
</dbReference>
<dbReference type="GO" id="GO:0004930">
    <property type="term" value="F:G protein-coupled receptor activity"/>
    <property type="evidence" value="ECO:0007669"/>
    <property type="project" value="InterPro"/>
</dbReference>
<organism evidence="7 8">
    <name type="scientific">Caenorhabditis nigoni</name>
    <dbReference type="NCBI Taxonomy" id="1611254"/>
    <lineage>
        <taxon>Eukaryota</taxon>
        <taxon>Metazoa</taxon>
        <taxon>Ecdysozoa</taxon>
        <taxon>Nematoda</taxon>
        <taxon>Chromadorea</taxon>
        <taxon>Rhabditida</taxon>
        <taxon>Rhabditina</taxon>
        <taxon>Rhabditomorpha</taxon>
        <taxon>Rhabditoidea</taxon>
        <taxon>Rhabditidae</taxon>
        <taxon>Peloderinae</taxon>
        <taxon>Caenorhabditis</taxon>
    </lineage>
</organism>
<feature type="transmembrane region" description="Helical" evidence="5">
    <location>
        <begin position="46"/>
        <end position="72"/>
    </location>
</feature>
<dbReference type="OrthoDB" id="5820127at2759"/>
<keyword evidence="4 5" id="KW-0472">Membrane</keyword>
<evidence type="ECO:0000313" key="8">
    <source>
        <dbReference type="Proteomes" id="UP000230233"/>
    </source>
</evidence>
<feature type="transmembrane region" description="Helical" evidence="5">
    <location>
        <begin position="120"/>
        <end position="142"/>
    </location>
</feature>
<comment type="caution">
    <text evidence="7">The sequence shown here is derived from an EMBL/GenBank/DDBJ whole genome shotgun (WGS) entry which is preliminary data.</text>
</comment>
<feature type="transmembrane region" description="Helical" evidence="5">
    <location>
        <begin position="198"/>
        <end position="217"/>
    </location>
</feature>
<accession>A0A2G5TUD0</accession>
<dbReference type="EMBL" id="PDUG01000005">
    <property type="protein sequence ID" value="PIC30915.1"/>
    <property type="molecule type" value="Genomic_DNA"/>
</dbReference>
<evidence type="ECO:0000256" key="4">
    <source>
        <dbReference type="ARBA" id="ARBA00023136"/>
    </source>
</evidence>
<feature type="domain" description="G-protein coupled receptors family 1 profile" evidence="6">
    <location>
        <begin position="25"/>
        <end position="256"/>
    </location>
</feature>
<dbReference type="PROSITE" id="PS50262">
    <property type="entry name" value="G_PROTEIN_RECEP_F1_2"/>
    <property type="match status" value="1"/>
</dbReference>
<evidence type="ECO:0000313" key="7">
    <source>
        <dbReference type="EMBL" id="PIC30915.1"/>
    </source>
</evidence>
<dbReference type="GO" id="GO:0016020">
    <property type="term" value="C:membrane"/>
    <property type="evidence" value="ECO:0007669"/>
    <property type="project" value="UniProtKB-SubCell"/>
</dbReference>
<protein>
    <recommendedName>
        <fullName evidence="6">G-protein coupled receptors family 1 profile domain-containing protein</fullName>
    </recommendedName>
</protein>
<dbReference type="SMART" id="SM01381">
    <property type="entry name" value="7TM_GPCR_Srsx"/>
    <property type="match status" value="1"/>
</dbReference>
<dbReference type="PANTHER" id="PTHR23360">
    <property type="entry name" value="G-PROTEIN COUPLED RECEPTORS FAMILY 1 PROFILE DOMAIN-CONTAINING PROTEIN-RELATED"/>
    <property type="match status" value="1"/>
</dbReference>
<keyword evidence="8" id="KW-1185">Reference proteome</keyword>
<proteinExistence type="predicted"/>
<feature type="transmembrane region" description="Helical" evidence="5">
    <location>
        <begin position="237"/>
        <end position="257"/>
    </location>
</feature>